<keyword evidence="3" id="KW-0597">Phosphoprotein</keyword>
<evidence type="ECO:0000256" key="9">
    <source>
        <dbReference type="SAM" id="Phobius"/>
    </source>
</evidence>
<dbReference type="Pfam" id="PF00512">
    <property type="entry name" value="HisKA"/>
    <property type="match status" value="1"/>
</dbReference>
<dbReference type="Pfam" id="PF08448">
    <property type="entry name" value="PAS_4"/>
    <property type="match status" value="2"/>
</dbReference>
<evidence type="ECO:0000259" key="10">
    <source>
        <dbReference type="PROSITE" id="PS50109"/>
    </source>
</evidence>
<dbReference type="CDD" id="cd00130">
    <property type="entry name" value="PAS"/>
    <property type="match status" value="3"/>
</dbReference>
<dbReference type="PROSITE" id="PS50109">
    <property type="entry name" value="HIS_KIN"/>
    <property type="match status" value="1"/>
</dbReference>
<gene>
    <name evidence="13" type="ORF">ACFSB2_25090</name>
</gene>
<dbReference type="InterPro" id="IPR035965">
    <property type="entry name" value="PAS-like_dom_sf"/>
</dbReference>
<dbReference type="Pfam" id="PF02518">
    <property type="entry name" value="HATPase_c"/>
    <property type="match status" value="1"/>
</dbReference>
<feature type="domain" description="PAC" evidence="12">
    <location>
        <begin position="150"/>
        <end position="200"/>
    </location>
</feature>
<evidence type="ECO:0000256" key="7">
    <source>
        <dbReference type="ARBA" id="ARBA00022840"/>
    </source>
</evidence>
<name>A0ABW4JPX5_9BACL</name>
<dbReference type="SMART" id="SM00086">
    <property type="entry name" value="PAC"/>
    <property type="match status" value="3"/>
</dbReference>
<keyword evidence="6" id="KW-0418">Kinase</keyword>
<evidence type="ECO:0000256" key="4">
    <source>
        <dbReference type="ARBA" id="ARBA00022679"/>
    </source>
</evidence>
<keyword evidence="9" id="KW-0472">Membrane</keyword>
<evidence type="ECO:0000259" key="11">
    <source>
        <dbReference type="PROSITE" id="PS50112"/>
    </source>
</evidence>
<accession>A0ABW4JPX5</accession>
<dbReference type="NCBIfam" id="TIGR00229">
    <property type="entry name" value="sensory_box"/>
    <property type="match status" value="3"/>
</dbReference>
<dbReference type="SMART" id="SM00388">
    <property type="entry name" value="HisKA"/>
    <property type="match status" value="1"/>
</dbReference>
<feature type="domain" description="PAS" evidence="11">
    <location>
        <begin position="201"/>
        <end position="263"/>
    </location>
</feature>
<dbReference type="Gene3D" id="1.10.287.130">
    <property type="match status" value="1"/>
</dbReference>
<feature type="transmembrane region" description="Helical" evidence="9">
    <location>
        <begin position="21"/>
        <end position="40"/>
    </location>
</feature>
<evidence type="ECO:0000256" key="5">
    <source>
        <dbReference type="ARBA" id="ARBA00022741"/>
    </source>
</evidence>
<dbReference type="Gene3D" id="3.30.450.20">
    <property type="entry name" value="PAS domain"/>
    <property type="match status" value="3"/>
</dbReference>
<dbReference type="InterPro" id="IPR013767">
    <property type="entry name" value="PAS_fold"/>
</dbReference>
<dbReference type="CDD" id="cd00075">
    <property type="entry name" value="HATPase"/>
    <property type="match status" value="1"/>
</dbReference>
<protein>
    <recommendedName>
        <fullName evidence="2">histidine kinase</fullName>
        <ecNumber evidence="2">2.7.13.3</ecNumber>
    </recommendedName>
</protein>
<feature type="domain" description="PAC" evidence="12">
    <location>
        <begin position="274"/>
        <end position="330"/>
    </location>
</feature>
<dbReference type="InterPro" id="IPR005467">
    <property type="entry name" value="His_kinase_dom"/>
</dbReference>
<evidence type="ECO:0000256" key="2">
    <source>
        <dbReference type="ARBA" id="ARBA00012438"/>
    </source>
</evidence>
<dbReference type="InterPro" id="IPR004358">
    <property type="entry name" value="Sig_transdc_His_kin-like_C"/>
</dbReference>
<evidence type="ECO:0000256" key="8">
    <source>
        <dbReference type="ARBA" id="ARBA00023012"/>
    </source>
</evidence>
<evidence type="ECO:0000256" key="6">
    <source>
        <dbReference type="ARBA" id="ARBA00022777"/>
    </source>
</evidence>
<reference evidence="14" key="1">
    <citation type="journal article" date="2019" name="Int. J. Syst. Evol. Microbiol.">
        <title>The Global Catalogue of Microorganisms (GCM) 10K type strain sequencing project: providing services to taxonomists for standard genome sequencing and annotation.</title>
        <authorList>
            <consortium name="The Broad Institute Genomics Platform"/>
            <consortium name="The Broad Institute Genome Sequencing Center for Infectious Disease"/>
            <person name="Wu L."/>
            <person name="Ma J."/>
        </authorList>
    </citation>
    <scope>NUCLEOTIDE SEQUENCE [LARGE SCALE GENOMIC DNA]</scope>
    <source>
        <strain evidence="14">CGMCC 1.12286</strain>
    </source>
</reference>
<dbReference type="CDD" id="cd00082">
    <property type="entry name" value="HisKA"/>
    <property type="match status" value="1"/>
</dbReference>
<dbReference type="InterPro" id="IPR013656">
    <property type="entry name" value="PAS_4"/>
</dbReference>
<dbReference type="InterPro" id="IPR003661">
    <property type="entry name" value="HisK_dim/P_dom"/>
</dbReference>
<evidence type="ECO:0000313" key="13">
    <source>
        <dbReference type="EMBL" id="MFD1677946.1"/>
    </source>
</evidence>
<keyword evidence="8" id="KW-0902">Two-component regulatory system</keyword>
<keyword evidence="4" id="KW-0808">Transferase</keyword>
<sequence>MKQYSLNPSGRHRLFGSVRVVIGYIIVCSIWLAVSAPLIWEFRWHPLLITSLRILYFISSAIILYYMLQRERALLESRHEYEQLVHTLLEPVMIHVDGKILDVNPYAIHFFEANSKDALIGKYILDMIHPDYRNVAQERVKQLSDGTPTNLIEEKFITLNGAIRDVEIVGVPITFHGKTAVLAIFRDITERKQHQMAIRDSEHRLRTLIDAMPDLICFVDDKGRWVEANSTLLRTVGLASDVFRGKTSLELAELCNPQYRDEFINNSGYTEHIFETVTHFSREYHHAGNKFVAHEVTRAPVKTADGSNMGLIVISRDVSEQRLATKQLMESEQRYRSLFDNDGDMVVSVDVNGIILSANPSCETTLGYEPEELVGRYYRELIAPEYYEDAQERFLRVLEGEPQIVLISLLHKEGHRVEAHEKKIPIVIDEKVTGFFCIVRDITEQKAADELLVKSERLSAVGEMAAGIAHEIRNPLTTLKGFVQLMQSSQNMENFYLAVMRDEFERIESILNELLVFARPTARVLERYNCAHLVQEVIDLMTPQATLQNILISHSIEIGSLDIMCEKSRLKQVLVNVIKNAIEAMPNGGQIDIYVRAVDEQQSVSIGVRDNGPGIPAEVAGRIGEPFYTTKGTGTGLGLMVSRKIVEAHQGILRIQSEEGRGTHVEMILPVHGAQ</sequence>
<keyword evidence="9" id="KW-1133">Transmembrane helix</keyword>
<dbReference type="InterPro" id="IPR036890">
    <property type="entry name" value="HATPase_C_sf"/>
</dbReference>
<keyword evidence="9" id="KW-0812">Transmembrane</keyword>
<dbReference type="SMART" id="SM00387">
    <property type="entry name" value="HATPase_c"/>
    <property type="match status" value="1"/>
</dbReference>
<keyword evidence="14" id="KW-1185">Reference proteome</keyword>
<dbReference type="PROSITE" id="PS50112">
    <property type="entry name" value="PAS"/>
    <property type="match status" value="2"/>
</dbReference>
<dbReference type="Proteomes" id="UP001597079">
    <property type="component" value="Unassembled WGS sequence"/>
</dbReference>
<organism evidence="13 14">
    <name type="scientific">Alicyclobacillus fodiniaquatilis</name>
    <dbReference type="NCBI Taxonomy" id="1661150"/>
    <lineage>
        <taxon>Bacteria</taxon>
        <taxon>Bacillati</taxon>
        <taxon>Bacillota</taxon>
        <taxon>Bacilli</taxon>
        <taxon>Bacillales</taxon>
        <taxon>Alicyclobacillaceae</taxon>
        <taxon>Alicyclobacillus</taxon>
    </lineage>
</organism>
<evidence type="ECO:0000256" key="1">
    <source>
        <dbReference type="ARBA" id="ARBA00000085"/>
    </source>
</evidence>
<feature type="domain" description="PAS" evidence="11">
    <location>
        <begin position="331"/>
        <end position="401"/>
    </location>
</feature>
<evidence type="ECO:0000256" key="3">
    <source>
        <dbReference type="ARBA" id="ARBA00022553"/>
    </source>
</evidence>
<dbReference type="SUPFAM" id="SSF47384">
    <property type="entry name" value="Homodimeric domain of signal transducing histidine kinase"/>
    <property type="match status" value="1"/>
</dbReference>
<dbReference type="SMART" id="SM00091">
    <property type="entry name" value="PAS"/>
    <property type="match status" value="3"/>
</dbReference>
<comment type="catalytic activity">
    <reaction evidence="1">
        <text>ATP + protein L-histidine = ADP + protein N-phospho-L-histidine.</text>
        <dbReference type="EC" id="2.7.13.3"/>
    </reaction>
</comment>
<dbReference type="InterPro" id="IPR000014">
    <property type="entry name" value="PAS"/>
</dbReference>
<evidence type="ECO:0000313" key="14">
    <source>
        <dbReference type="Proteomes" id="UP001597079"/>
    </source>
</evidence>
<dbReference type="InterPro" id="IPR000700">
    <property type="entry name" value="PAS-assoc_C"/>
</dbReference>
<dbReference type="SUPFAM" id="SSF55785">
    <property type="entry name" value="PYP-like sensor domain (PAS domain)"/>
    <property type="match status" value="3"/>
</dbReference>
<dbReference type="PANTHER" id="PTHR43065">
    <property type="entry name" value="SENSOR HISTIDINE KINASE"/>
    <property type="match status" value="1"/>
</dbReference>
<dbReference type="PRINTS" id="PR00344">
    <property type="entry name" value="BCTRLSENSOR"/>
</dbReference>
<dbReference type="InterPro" id="IPR003594">
    <property type="entry name" value="HATPase_dom"/>
</dbReference>
<proteinExistence type="predicted"/>
<dbReference type="Pfam" id="PF00989">
    <property type="entry name" value="PAS"/>
    <property type="match status" value="1"/>
</dbReference>
<dbReference type="PROSITE" id="PS50113">
    <property type="entry name" value="PAC"/>
    <property type="match status" value="2"/>
</dbReference>
<dbReference type="SUPFAM" id="SSF55874">
    <property type="entry name" value="ATPase domain of HSP90 chaperone/DNA topoisomerase II/histidine kinase"/>
    <property type="match status" value="1"/>
</dbReference>
<comment type="caution">
    <text evidence="13">The sequence shown here is derived from an EMBL/GenBank/DDBJ whole genome shotgun (WGS) entry which is preliminary data.</text>
</comment>
<dbReference type="InterPro" id="IPR001610">
    <property type="entry name" value="PAC"/>
</dbReference>
<dbReference type="InterPro" id="IPR036097">
    <property type="entry name" value="HisK_dim/P_sf"/>
</dbReference>
<dbReference type="PANTHER" id="PTHR43065:SF10">
    <property type="entry name" value="PEROXIDE STRESS-ACTIVATED HISTIDINE KINASE MAK3"/>
    <property type="match status" value="1"/>
</dbReference>
<dbReference type="EMBL" id="JBHUCX010000099">
    <property type="protein sequence ID" value="MFD1677946.1"/>
    <property type="molecule type" value="Genomic_DNA"/>
</dbReference>
<feature type="transmembrane region" description="Helical" evidence="9">
    <location>
        <begin position="46"/>
        <end position="68"/>
    </location>
</feature>
<dbReference type="Gene3D" id="3.30.565.10">
    <property type="entry name" value="Histidine kinase-like ATPase, C-terminal domain"/>
    <property type="match status" value="1"/>
</dbReference>
<evidence type="ECO:0000259" key="12">
    <source>
        <dbReference type="PROSITE" id="PS50113"/>
    </source>
</evidence>
<keyword evidence="5" id="KW-0547">Nucleotide-binding</keyword>
<feature type="domain" description="Histidine kinase" evidence="10">
    <location>
        <begin position="467"/>
        <end position="673"/>
    </location>
</feature>
<dbReference type="RefSeq" id="WP_377945882.1">
    <property type="nucleotide sequence ID" value="NZ_JBHUCX010000099.1"/>
</dbReference>
<dbReference type="EC" id="2.7.13.3" evidence="2"/>
<keyword evidence="7" id="KW-0067">ATP-binding</keyword>